<evidence type="ECO:0000313" key="2">
    <source>
        <dbReference type="Proteomes" id="UP000243975"/>
    </source>
</evidence>
<organism evidence="1 2">
    <name type="scientific">Cynara cardunculus var. scolymus</name>
    <name type="common">Globe artichoke</name>
    <name type="synonym">Cynara scolymus</name>
    <dbReference type="NCBI Taxonomy" id="59895"/>
    <lineage>
        <taxon>Eukaryota</taxon>
        <taxon>Viridiplantae</taxon>
        <taxon>Streptophyta</taxon>
        <taxon>Embryophyta</taxon>
        <taxon>Tracheophyta</taxon>
        <taxon>Spermatophyta</taxon>
        <taxon>Magnoliopsida</taxon>
        <taxon>eudicotyledons</taxon>
        <taxon>Gunneridae</taxon>
        <taxon>Pentapetalae</taxon>
        <taxon>asterids</taxon>
        <taxon>campanulids</taxon>
        <taxon>Asterales</taxon>
        <taxon>Asteraceae</taxon>
        <taxon>Carduoideae</taxon>
        <taxon>Cardueae</taxon>
        <taxon>Carduinae</taxon>
        <taxon>Cynara</taxon>
    </lineage>
</organism>
<dbReference type="Proteomes" id="UP000243975">
    <property type="component" value="Unassembled WGS sequence"/>
</dbReference>
<accession>A0A103XCH0</accession>
<dbReference type="STRING" id="59895.A0A103XCH0"/>
<reference evidence="1 2" key="1">
    <citation type="journal article" date="2016" name="Sci. Rep.">
        <title>The genome sequence of the outbreeding globe artichoke constructed de novo incorporating a phase-aware low-pass sequencing strategy of F1 progeny.</title>
        <authorList>
            <person name="Scaglione D."/>
            <person name="Reyes-Chin-Wo S."/>
            <person name="Acquadro A."/>
            <person name="Froenicke L."/>
            <person name="Portis E."/>
            <person name="Beitel C."/>
            <person name="Tirone M."/>
            <person name="Mauro R."/>
            <person name="Lo Monaco A."/>
            <person name="Mauromicale G."/>
            <person name="Faccioli P."/>
            <person name="Cattivelli L."/>
            <person name="Rieseberg L."/>
            <person name="Michelmore R."/>
            <person name="Lanteri S."/>
        </authorList>
    </citation>
    <scope>NUCLEOTIDE SEQUENCE [LARGE SCALE GENOMIC DNA]</scope>
    <source>
        <strain evidence="1">2C</strain>
    </source>
</reference>
<sequence>MVIGDGVLTSALSVFSTVSDVELAMAKEHHKRKTLILFIINTNTILLSRLSEFG</sequence>
<dbReference type="AlphaFoldDB" id="A0A103XCH0"/>
<name>A0A103XCH0_CYNCS</name>
<gene>
    <name evidence="1" type="ORF">Ccrd_024420</name>
</gene>
<evidence type="ECO:0000313" key="1">
    <source>
        <dbReference type="EMBL" id="KVH88190.1"/>
    </source>
</evidence>
<dbReference type="EMBL" id="LEKV01005529">
    <property type="protein sequence ID" value="KVH88190.1"/>
    <property type="molecule type" value="Genomic_DNA"/>
</dbReference>
<comment type="caution">
    <text evidence="1">The sequence shown here is derived from an EMBL/GenBank/DDBJ whole genome shotgun (WGS) entry which is preliminary data.</text>
</comment>
<protein>
    <submittedName>
        <fullName evidence="1">Uncharacterized protein</fullName>
    </submittedName>
</protein>
<proteinExistence type="predicted"/>
<keyword evidence="2" id="KW-1185">Reference proteome</keyword>
<dbReference type="Gramene" id="KVH88190">
    <property type="protein sequence ID" value="KVH88190"/>
    <property type="gene ID" value="Ccrd_024420"/>
</dbReference>